<keyword evidence="1" id="KW-0040">ANK repeat</keyword>
<dbReference type="PROSITE" id="PS50088">
    <property type="entry name" value="ANK_REPEAT"/>
    <property type="match status" value="1"/>
</dbReference>
<dbReference type="Pfam" id="PF13962">
    <property type="entry name" value="PGG"/>
    <property type="match status" value="1"/>
</dbReference>
<keyword evidence="3" id="KW-1133">Transmembrane helix</keyword>
<feature type="compositionally biased region" description="Basic residues" evidence="2">
    <location>
        <begin position="1"/>
        <end position="12"/>
    </location>
</feature>
<keyword evidence="3" id="KW-0472">Membrane</keyword>
<feature type="transmembrane region" description="Helical" evidence="3">
    <location>
        <begin position="617"/>
        <end position="639"/>
    </location>
</feature>
<feature type="transmembrane region" description="Helical" evidence="3">
    <location>
        <begin position="498"/>
        <end position="518"/>
    </location>
</feature>
<dbReference type="KEGG" id="sind:105175882"/>
<feature type="transmembrane region" description="Helical" evidence="3">
    <location>
        <begin position="581"/>
        <end position="605"/>
    </location>
</feature>
<feature type="compositionally biased region" description="Low complexity" evidence="2">
    <location>
        <begin position="61"/>
        <end position="75"/>
    </location>
</feature>
<evidence type="ECO:0000313" key="6">
    <source>
        <dbReference type="RefSeq" id="XP_011096818.1"/>
    </source>
</evidence>
<dbReference type="Gene3D" id="1.25.40.20">
    <property type="entry name" value="Ankyrin repeat-containing domain"/>
    <property type="match status" value="1"/>
</dbReference>
<evidence type="ECO:0000256" key="3">
    <source>
        <dbReference type="SAM" id="Phobius"/>
    </source>
</evidence>
<dbReference type="SMART" id="SM00248">
    <property type="entry name" value="ANK"/>
    <property type="match status" value="6"/>
</dbReference>
<dbReference type="InterPro" id="IPR026961">
    <property type="entry name" value="PGG_dom"/>
</dbReference>
<name>A0A6I9UER5_SESIN</name>
<dbReference type="InParanoid" id="A0A6I9UER5"/>
<protein>
    <submittedName>
        <fullName evidence="6">Ankyrin repeat-containing protein At5g02620-like isoform X1</fullName>
    </submittedName>
</protein>
<evidence type="ECO:0000259" key="4">
    <source>
        <dbReference type="Pfam" id="PF13962"/>
    </source>
</evidence>
<keyword evidence="5" id="KW-1185">Reference proteome</keyword>
<sequence length="660" mass="74063">MPRKIRVQKSRWHTQIGDKKKREGSSKDKNDGDSSLHSVASQFADESEPLPAVYPIAQDSPTTTPQHNQNQTPQPKGNESGQRSLCYTLMYQAAMKGDWQAAAVLLQRNPNLASAQITESGDTALHMAAATSHTKFVRQLVGRMAEGDLLSKNKYGYTAFCYAAATGIVEIAAVMREKNENLINCPGNNEMKPLYIAASLGNKDMVSYLYKFTHVKDLSITEWFDLLIATIRNNMHDTALDILNKINDGTLATMRTTTVILGENDSPDTTKNKGTALHELTVQDISEISASQEAITESFNTMFAAVPLLSRFKWIFEQPLVRKRARLVAERLWAQMQRMERADVLKLLEEPPILHEAAKVGNVGLITMLTCSDPDLIWKLDCNKHYIFHTAVLHRQENVFSLIHQIGSMKELIAISVDDNHNNIMHLAGKLATPERLKIVSGAALQMQRELLWFKEVEKVVPPSCLEIRNRQGLRPRQLFSKEHEPLLTKGETWMKETANNCMIVATLIATVAFAAAFTLPGGNNGDTGMPILKKRTWFTVFAVSNAVALFCSTASIIMFLSILTSRYQEDDFLVSLPTKLMFGLTALFTSIVGVVFAFTTTFFLLFHEEETLVLKWIAVSACILLITLFAGLHIKLWIDTIRSAYWSKFLFRQSKHSLY</sequence>
<reference evidence="6" key="1">
    <citation type="submission" date="2025-08" db="UniProtKB">
        <authorList>
            <consortium name="RefSeq"/>
        </authorList>
    </citation>
    <scope>IDENTIFICATION</scope>
</reference>
<feature type="region of interest" description="Disordered" evidence="2">
    <location>
        <begin position="1"/>
        <end position="81"/>
    </location>
</feature>
<dbReference type="InterPro" id="IPR002110">
    <property type="entry name" value="Ankyrin_rpt"/>
</dbReference>
<feature type="compositionally biased region" description="Basic and acidic residues" evidence="2">
    <location>
        <begin position="16"/>
        <end position="34"/>
    </location>
</feature>
<feature type="transmembrane region" description="Helical" evidence="3">
    <location>
        <begin position="538"/>
        <end position="561"/>
    </location>
</feature>
<dbReference type="Pfam" id="PF12796">
    <property type="entry name" value="Ank_2"/>
    <property type="match status" value="1"/>
</dbReference>
<accession>A0A6I9UER5</accession>
<evidence type="ECO:0000313" key="5">
    <source>
        <dbReference type="Proteomes" id="UP000504604"/>
    </source>
</evidence>
<dbReference type="PANTHER" id="PTHR24177:SF292">
    <property type="entry name" value="ANKYRIN REPEAT FAMILY PROTEIN-RELATED"/>
    <property type="match status" value="1"/>
</dbReference>
<dbReference type="Proteomes" id="UP000504604">
    <property type="component" value="Linkage group LG12"/>
</dbReference>
<evidence type="ECO:0000256" key="2">
    <source>
        <dbReference type="SAM" id="MobiDB-lite"/>
    </source>
</evidence>
<dbReference type="RefSeq" id="XP_011096818.1">
    <property type="nucleotide sequence ID" value="XM_011098516.2"/>
</dbReference>
<keyword evidence="3" id="KW-0812">Transmembrane</keyword>
<feature type="domain" description="PGG" evidence="4">
    <location>
        <begin position="493"/>
        <end position="604"/>
    </location>
</feature>
<dbReference type="OrthoDB" id="1921232at2759"/>
<dbReference type="SUPFAM" id="SSF48403">
    <property type="entry name" value="Ankyrin repeat"/>
    <property type="match status" value="1"/>
</dbReference>
<dbReference type="AlphaFoldDB" id="A0A6I9UER5"/>
<dbReference type="PANTHER" id="PTHR24177">
    <property type="entry name" value="CASKIN"/>
    <property type="match status" value="1"/>
</dbReference>
<dbReference type="InterPro" id="IPR036770">
    <property type="entry name" value="Ankyrin_rpt-contain_sf"/>
</dbReference>
<feature type="repeat" description="ANK" evidence="1">
    <location>
        <begin position="120"/>
        <end position="152"/>
    </location>
</feature>
<gene>
    <name evidence="6" type="primary">LOC105175882</name>
</gene>
<organism evidence="5 6">
    <name type="scientific">Sesamum indicum</name>
    <name type="common">Oriental sesame</name>
    <name type="synonym">Sesamum orientale</name>
    <dbReference type="NCBI Taxonomy" id="4182"/>
    <lineage>
        <taxon>Eukaryota</taxon>
        <taxon>Viridiplantae</taxon>
        <taxon>Streptophyta</taxon>
        <taxon>Embryophyta</taxon>
        <taxon>Tracheophyta</taxon>
        <taxon>Spermatophyta</taxon>
        <taxon>Magnoliopsida</taxon>
        <taxon>eudicotyledons</taxon>
        <taxon>Gunneridae</taxon>
        <taxon>Pentapetalae</taxon>
        <taxon>asterids</taxon>
        <taxon>lamiids</taxon>
        <taxon>Lamiales</taxon>
        <taxon>Pedaliaceae</taxon>
        <taxon>Sesamum</taxon>
    </lineage>
</organism>
<dbReference type="GO" id="GO:0016020">
    <property type="term" value="C:membrane"/>
    <property type="evidence" value="ECO:0007669"/>
    <property type="project" value="TreeGrafter"/>
</dbReference>
<proteinExistence type="predicted"/>
<dbReference type="PROSITE" id="PS50297">
    <property type="entry name" value="ANK_REP_REGION"/>
    <property type="match status" value="1"/>
</dbReference>
<dbReference type="GeneID" id="105175882"/>
<evidence type="ECO:0000256" key="1">
    <source>
        <dbReference type="PROSITE-ProRule" id="PRU00023"/>
    </source>
</evidence>